<accession>K1V1X5</accession>
<proteinExistence type="predicted"/>
<gene>
    <name evidence="3" type="ORF">OBE_00146</name>
</gene>
<keyword evidence="1" id="KW-0472">Membrane</keyword>
<organism evidence="3">
    <name type="scientific">human gut metagenome</name>
    <dbReference type="NCBI Taxonomy" id="408170"/>
    <lineage>
        <taxon>unclassified sequences</taxon>
        <taxon>metagenomes</taxon>
        <taxon>organismal metagenomes</taxon>
    </lineage>
</organism>
<dbReference type="EMBL" id="AJWZ01000101">
    <property type="protein sequence ID" value="EKC77881.1"/>
    <property type="molecule type" value="Genomic_DNA"/>
</dbReference>
<keyword evidence="1" id="KW-1133">Transmembrane helix</keyword>
<dbReference type="AlphaFoldDB" id="K1V1X5"/>
<feature type="non-terminal residue" evidence="3">
    <location>
        <position position="1"/>
    </location>
</feature>
<dbReference type="InterPro" id="IPR046159">
    <property type="entry name" value="DUF6161"/>
</dbReference>
<protein>
    <submittedName>
        <fullName evidence="3">AbiZ</fullName>
    </submittedName>
</protein>
<reference evidence="3" key="1">
    <citation type="journal article" date="2013" name="Environ. Microbiol.">
        <title>Microbiota from the distal guts of lean and obese adolescents exhibit partial functional redundancy besides clear differences in community structure.</title>
        <authorList>
            <person name="Ferrer M."/>
            <person name="Ruiz A."/>
            <person name="Lanza F."/>
            <person name="Haange S.B."/>
            <person name="Oberbach A."/>
            <person name="Till H."/>
            <person name="Bargiela R."/>
            <person name="Campoy C."/>
            <person name="Segura M.T."/>
            <person name="Richter M."/>
            <person name="von Bergen M."/>
            <person name="Seifert J."/>
            <person name="Suarez A."/>
        </authorList>
    </citation>
    <scope>NUCLEOTIDE SEQUENCE</scope>
</reference>
<dbReference type="Pfam" id="PF19658">
    <property type="entry name" value="DUF6161"/>
    <property type="match status" value="1"/>
</dbReference>
<keyword evidence="1" id="KW-0812">Transmembrane</keyword>
<feature type="transmembrane region" description="Helical" evidence="1">
    <location>
        <begin position="90"/>
        <end position="111"/>
    </location>
</feature>
<comment type="caution">
    <text evidence="3">The sequence shown here is derived from an EMBL/GenBank/DDBJ whole genome shotgun (WGS) entry which is preliminary data.</text>
</comment>
<feature type="transmembrane region" description="Helical" evidence="1">
    <location>
        <begin position="131"/>
        <end position="154"/>
    </location>
</feature>
<name>K1V1X5_9ZZZZ</name>
<feature type="domain" description="DUF6161" evidence="2">
    <location>
        <begin position="2"/>
        <end position="212"/>
    </location>
</feature>
<evidence type="ECO:0000256" key="1">
    <source>
        <dbReference type="SAM" id="Phobius"/>
    </source>
</evidence>
<evidence type="ECO:0000313" key="3">
    <source>
        <dbReference type="EMBL" id="EKC77881.1"/>
    </source>
</evidence>
<sequence length="225" mass="26294">NESINEIISSKYDYINFMKDEKDNYIAFKNEEKEKFDNWFTKFDEEYNDFMNNSRKNLSNLEKTYSEKLKVEEPSKFMLEKSNEYKKKTIHWAIAIVTVSAILLVSLGFILSPKIEFGKKVITVNLFSTEMPVYSSIIILSMICLIIYVIRIFIKIMMSSKHLSEEYRQKYVLTYFYLSLVNSGNLDEKLGNIILSLLFTKADTGLIKTDSSNEYESLIKTLTSV</sequence>
<evidence type="ECO:0000259" key="2">
    <source>
        <dbReference type="Pfam" id="PF19658"/>
    </source>
</evidence>